<gene>
    <name evidence="1" type="ORF">QFC19_005979</name>
</gene>
<name>A0ACC2VKP5_9TREE</name>
<protein>
    <submittedName>
        <fullName evidence="1">Uncharacterized protein</fullName>
    </submittedName>
</protein>
<evidence type="ECO:0000313" key="1">
    <source>
        <dbReference type="EMBL" id="KAJ9099554.1"/>
    </source>
</evidence>
<sequence length="228" mass="25247">MYQVLVLNPNSSQKVTDNLRDTVLAPSTVELSFYTAPPSAPKEITGEETSQQSEKVVLDDLKDKKLNYDGILVCCYSDHPLVRSLAKLVDCPVMGIMQATLLYALLNGTIRKLFVLTSVSEWLPLLDKAIVDFVGADLFPSGKFQKTRALDVNVTNLSDPEQFAKIEKKVSGFLDEYKDDEIDCVLLGCAGMAGLDKKLAEKFPLQFIDSVKIGVDFLTGLMQFKARE</sequence>
<reference evidence="1" key="1">
    <citation type="submission" date="2023-04" db="EMBL/GenBank/DDBJ databases">
        <title>Draft Genome sequencing of Naganishia species isolated from polar environments using Oxford Nanopore Technology.</title>
        <authorList>
            <person name="Leo P."/>
            <person name="Venkateswaran K."/>
        </authorList>
    </citation>
    <scope>NUCLEOTIDE SEQUENCE</scope>
    <source>
        <strain evidence="1">MNA-CCFEE 5261</strain>
    </source>
</reference>
<comment type="caution">
    <text evidence="1">The sequence shown here is derived from an EMBL/GenBank/DDBJ whole genome shotgun (WGS) entry which is preliminary data.</text>
</comment>
<organism evidence="1 2">
    <name type="scientific">Naganishia cerealis</name>
    <dbReference type="NCBI Taxonomy" id="610337"/>
    <lineage>
        <taxon>Eukaryota</taxon>
        <taxon>Fungi</taxon>
        <taxon>Dikarya</taxon>
        <taxon>Basidiomycota</taxon>
        <taxon>Agaricomycotina</taxon>
        <taxon>Tremellomycetes</taxon>
        <taxon>Filobasidiales</taxon>
        <taxon>Filobasidiaceae</taxon>
        <taxon>Naganishia</taxon>
    </lineage>
</organism>
<proteinExistence type="predicted"/>
<dbReference type="Proteomes" id="UP001241377">
    <property type="component" value="Unassembled WGS sequence"/>
</dbReference>
<accession>A0ACC2VKP5</accession>
<evidence type="ECO:0000313" key="2">
    <source>
        <dbReference type="Proteomes" id="UP001241377"/>
    </source>
</evidence>
<dbReference type="EMBL" id="JASBWR010000069">
    <property type="protein sequence ID" value="KAJ9099554.1"/>
    <property type="molecule type" value="Genomic_DNA"/>
</dbReference>
<keyword evidence="2" id="KW-1185">Reference proteome</keyword>